<proteinExistence type="predicted"/>
<dbReference type="Pfam" id="PF14298">
    <property type="entry name" value="DUF4374"/>
    <property type="match status" value="1"/>
</dbReference>
<dbReference type="Proteomes" id="UP001500552">
    <property type="component" value="Unassembled WGS sequence"/>
</dbReference>
<dbReference type="RefSeq" id="WP_345158541.1">
    <property type="nucleotide sequence ID" value="NZ_BAABHC010000010.1"/>
</dbReference>
<evidence type="ECO:0000313" key="2">
    <source>
        <dbReference type="EMBL" id="GAA4431305.1"/>
    </source>
</evidence>
<dbReference type="InterPro" id="IPR025401">
    <property type="entry name" value="DUF4374"/>
</dbReference>
<protein>
    <submittedName>
        <fullName evidence="2">DUF4374 domain-containing protein</fullName>
    </submittedName>
</protein>
<keyword evidence="3" id="KW-1185">Reference proteome</keyword>
<organism evidence="2 3">
    <name type="scientific">Pontibacter saemangeumensis</name>
    <dbReference type="NCBI Taxonomy" id="1084525"/>
    <lineage>
        <taxon>Bacteria</taxon>
        <taxon>Pseudomonadati</taxon>
        <taxon>Bacteroidota</taxon>
        <taxon>Cytophagia</taxon>
        <taxon>Cytophagales</taxon>
        <taxon>Hymenobacteraceae</taxon>
        <taxon>Pontibacter</taxon>
    </lineage>
</organism>
<comment type="caution">
    <text evidence="2">The sequence shown here is derived from an EMBL/GenBank/DDBJ whole genome shotgun (WGS) entry which is preliminary data.</text>
</comment>
<feature type="chain" id="PRO_5045432172" evidence="1">
    <location>
        <begin position="26"/>
        <end position="407"/>
    </location>
</feature>
<evidence type="ECO:0000313" key="3">
    <source>
        <dbReference type="Proteomes" id="UP001500552"/>
    </source>
</evidence>
<keyword evidence="1" id="KW-0732">Signal</keyword>
<name>A0ABP8LKE2_9BACT</name>
<feature type="signal peptide" evidence="1">
    <location>
        <begin position="1"/>
        <end position="25"/>
    </location>
</feature>
<gene>
    <name evidence="2" type="ORF">GCM10023188_18700</name>
</gene>
<dbReference type="EMBL" id="BAABHC010000010">
    <property type="protein sequence ID" value="GAA4431305.1"/>
    <property type="molecule type" value="Genomic_DNA"/>
</dbReference>
<evidence type="ECO:0000256" key="1">
    <source>
        <dbReference type="SAM" id="SignalP"/>
    </source>
</evidence>
<accession>A0ABP8LKE2</accession>
<reference evidence="3" key="1">
    <citation type="journal article" date="2019" name="Int. J. Syst. Evol. Microbiol.">
        <title>The Global Catalogue of Microorganisms (GCM) 10K type strain sequencing project: providing services to taxonomists for standard genome sequencing and annotation.</title>
        <authorList>
            <consortium name="The Broad Institute Genomics Platform"/>
            <consortium name="The Broad Institute Genome Sequencing Center for Infectious Disease"/>
            <person name="Wu L."/>
            <person name="Ma J."/>
        </authorList>
    </citation>
    <scope>NUCLEOTIDE SEQUENCE [LARGE SCALE GENOMIC DNA]</scope>
    <source>
        <strain evidence="3">JCM 17926</strain>
    </source>
</reference>
<sequence>MTLPNITRRLALPVLSLFATLLFTSCDDDKQNEPDPVAQDSQFVVSLAVQGSDGGFTYYTVPFDDVMTGSLSAVGQGIEQPGYYDFTQIDNTLYSIGGLDDVNVVGITKNAAGELTQLGNVSFTNSLSDIVKADDNTLVALELSSASDMVKFHTINANTVTVASTKQHPVSDITDLEAPSYSGMAISGNHLFLSYYISDPTTFATPYTDKAQIAVYSYPELEFQKVIEDDRTGPIGGFNTKSGLTKDEKGDVYALSHSNPANGYSQTTKEGGILRIKSGETAFDPSYFFDVEEATGGKTIAHLMYLGNGKAFAEINTADSEQQARWTDSPLKSAIIDLYDNTVTYIEGMPEHAGNGRRLAALHEGNYVYMAIPEGNGIYVYRIDTENHTATKGAEVQANFVAGISKL</sequence>